<proteinExistence type="predicted"/>
<accession>A0A2P2KC38</accession>
<protein>
    <submittedName>
        <fullName evidence="1">Chloride channel protein</fullName>
    </submittedName>
</protein>
<reference evidence="1" key="1">
    <citation type="submission" date="2018-02" db="EMBL/GenBank/DDBJ databases">
        <title>Rhizophora mucronata_Transcriptome.</title>
        <authorList>
            <person name="Meera S.P."/>
            <person name="Sreeshan A."/>
            <person name="Augustine A."/>
        </authorList>
    </citation>
    <scope>NUCLEOTIDE SEQUENCE</scope>
    <source>
        <tissue evidence="1">Leaf</tissue>
    </source>
</reference>
<dbReference type="EMBL" id="GGEC01022783">
    <property type="protein sequence ID" value="MBX03267.1"/>
    <property type="molecule type" value="Transcribed_RNA"/>
</dbReference>
<organism evidence="1">
    <name type="scientific">Rhizophora mucronata</name>
    <name type="common">Asiatic mangrove</name>
    <dbReference type="NCBI Taxonomy" id="61149"/>
    <lineage>
        <taxon>Eukaryota</taxon>
        <taxon>Viridiplantae</taxon>
        <taxon>Streptophyta</taxon>
        <taxon>Embryophyta</taxon>
        <taxon>Tracheophyta</taxon>
        <taxon>Spermatophyta</taxon>
        <taxon>Magnoliopsida</taxon>
        <taxon>eudicotyledons</taxon>
        <taxon>Gunneridae</taxon>
        <taxon>Pentapetalae</taxon>
        <taxon>rosids</taxon>
        <taxon>fabids</taxon>
        <taxon>Malpighiales</taxon>
        <taxon>Rhizophoraceae</taxon>
        <taxon>Rhizophora</taxon>
    </lineage>
</organism>
<evidence type="ECO:0000313" key="1">
    <source>
        <dbReference type="EMBL" id="MBX03267.1"/>
    </source>
</evidence>
<name>A0A2P2KC38_RHIMU</name>
<dbReference type="AlphaFoldDB" id="A0A2P2KC38"/>
<sequence length="84" mass="9143">MDVPISTLGPSGPRELPVPRVKRAAVALRKGTNAASRLELWSRAGRADRSVLRMLTIKPPKTGNRTTRVLVESRGSSLNQDAPR</sequence>